<organism evidence="1 2">
    <name type="scientific">Intoshia linei</name>
    <dbReference type="NCBI Taxonomy" id="1819745"/>
    <lineage>
        <taxon>Eukaryota</taxon>
        <taxon>Metazoa</taxon>
        <taxon>Spiralia</taxon>
        <taxon>Lophotrochozoa</taxon>
        <taxon>Mesozoa</taxon>
        <taxon>Orthonectida</taxon>
        <taxon>Rhopaluridae</taxon>
        <taxon>Intoshia</taxon>
    </lineage>
</organism>
<keyword evidence="2" id="KW-1185">Reference proteome</keyword>
<dbReference type="AlphaFoldDB" id="A0A177B982"/>
<reference evidence="1 2" key="1">
    <citation type="submission" date="2016-04" db="EMBL/GenBank/DDBJ databases">
        <title>The genome of Intoshia linei affirms orthonectids as highly simplified spiralians.</title>
        <authorList>
            <person name="Mikhailov K.V."/>
            <person name="Slusarev G.S."/>
            <person name="Nikitin M.A."/>
            <person name="Logacheva M.D."/>
            <person name="Penin A."/>
            <person name="Aleoshin V."/>
            <person name="Panchin Y.V."/>
        </authorList>
    </citation>
    <scope>NUCLEOTIDE SEQUENCE [LARGE SCALE GENOMIC DNA]</scope>
    <source>
        <strain evidence="1">Intl2013</strain>
        <tissue evidence="1">Whole animal</tissue>
    </source>
</reference>
<proteinExistence type="predicted"/>
<evidence type="ECO:0000313" key="2">
    <source>
        <dbReference type="Proteomes" id="UP000078046"/>
    </source>
</evidence>
<dbReference type="Proteomes" id="UP000078046">
    <property type="component" value="Unassembled WGS sequence"/>
</dbReference>
<evidence type="ECO:0000313" key="1">
    <source>
        <dbReference type="EMBL" id="OAF70730.1"/>
    </source>
</evidence>
<gene>
    <name evidence="1" type="ORF">A3Q56_01385</name>
</gene>
<name>A0A177B982_9BILA</name>
<dbReference type="EMBL" id="LWCA01000116">
    <property type="protein sequence ID" value="OAF70730.1"/>
    <property type="molecule type" value="Genomic_DNA"/>
</dbReference>
<protein>
    <submittedName>
        <fullName evidence="1">Uncharacterized protein</fullName>
    </submittedName>
</protein>
<sequence length="312" mass="35585">MDNLAPPDFTELCINVDNEEEFTLSPVVERLKCKANNRNRQKKNQIKNRLGVKKIIMHHKKKDPILKLKNIKTNVLLPKCGRFLCNYTPATNLGKGITVFVMQKYDGANRSLSPLINVRSKRENDYDLTRMNNRSYQNATPPNVYNKACSPVNFNGFGRNGDFQKRPQIGVQSYQSGHTQMHAQRPIKGFNGIASNGNTLSPIQYVDVLVDFGYRCVLIIQETSWTGHMQVSLKTPLKHRNTLEKYSGQYYHSEGTRSWPCKILNYHMPNETLIGIAASCGNLLGQDFSAGNFTAYFKEHRSMLKFGIEMEK</sequence>
<accession>A0A177B982</accession>
<comment type="caution">
    <text evidence="1">The sequence shown here is derived from an EMBL/GenBank/DDBJ whole genome shotgun (WGS) entry which is preliminary data.</text>
</comment>